<proteinExistence type="inferred from homology"/>
<evidence type="ECO:0000313" key="11">
    <source>
        <dbReference type="Proteomes" id="UP000268033"/>
    </source>
</evidence>
<keyword evidence="7" id="KW-1006">Bacterial flagellum protein export</keyword>
<dbReference type="RefSeq" id="WP_123421601.1">
    <property type="nucleotide sequence ID" value="NZ_RJUL01000005.1"/>
</dbReference>
<dbReference type="GO" id="GO:0044781">
    <property type="term" value="P:bacterial-type flagellum organization"/>
    <property type="evidence" value="ECO:0007669"/>
    <property type="project" value="UniProtKB-KW"/>
</dbReference>
<keyword evidence="10" id="KW-0966">Cell projection</keyword>
<dbReference type="Pfam" id="PF02108">
    <property type="entry name" value="FliH"/>
    <property type="match status" value="1"/>
</dbReference>
<keyword evidence="4" id="KW-0813">Transport</keyword>
<dbReference type="STRING" id="584787.GCA_001247655_02924"/>
<dbReference type="GO" id="GO:0005829">
    <property type="term" value="C:cytosol"/>
    <property type="evidence" value="ECO:0007669"/>
    <property type="project" value="TreeGrafter"/>
</dbReference>
<keyword evidence="6" id="KW-0653">Protein transport</keyword>
<keyword evidence="10" id="KW-0282">Flagellum</keyword>
<dbReference type="AlphaFoldDB" id="A0A3N1PB60"/>
<evidence type="ECO:0000256" key="5">
    <source>
        <dbReference type="ARBA" id="ARBA00022795"/>
    </source>
</evidence>
<comment type="similarity">
    <text evidence="2">Belongs to the FliH family.</text>
</comment>
<dbReference type="PANTHER" id="PTHR34982:SF1">
    <property type="entry name" value="FLAGELLAR ASSEMBLY PROTEIN FLIH"/>
    <property type="match status" value="1"/>
</dbReference>
<evidence type="ECO:0000256" key="4">
    <source>
        <dbReference type="ARBA" id="ARBA00022448"/>
    </source>
</evidence>
<feature type="compositionally biased region" description="Polar residues" evidence="8">
    <location>
        <begin position="19"/>
        <end position="30"/>
    </location>
</feature>
<evidence type="ECO:0000256" key="2">
    <source>
        <dbReference type="ARBA" id="ARBA00006602"/>
    </source>
</evidence>
<evidence type="ECO:0000256" key="8">
    <source>
        <dbReference type="SAM" id="MobiDB-lite"/>
    </source>
</evidence>
<name>A0A3N1PB60_9GAMM</name>
<dbReference type="InterPro" id="IPR018035">
    <property type="entry name" value="Flagellar_FliH/T3SS_HrpE"/>
</dbReference>
<evidence type="ECO:0000256" key="3">
    <source>
        <dbReference type="ARBA" id="ARBA00016507"/>
    </source>
</evidence>
<organism evidence="10 11">
    <name type="scientific">Gallaecimonas pentaromativorans</name>
    <dbReference type="NCBI Taxonomy" id="584787"/>
    <lineage>
        <taxon>Bacteria</taxon>
        <taxon>Pseudomonadati</taxon>
        <taxon>Pseudomonadota</taxon>
        <taxon>Gammaproteobacteria</taxon>
        <taxon>Enterobacterales</taxon>
        <taxon>Gallaecimonadaceae</taxon>
        <taxon>Gallaecimonas</taxon>
    </lineage>
</organism>
<dbReference type="EMBL" id="RJUL01000005">
    <property type="protein sequence ID" value="ROQ25865.1"/>
    <property type="molecule type" value="Genomic_DNA"/>
</dbReference>
<feature type="compositionally biased region" description="Basic and acidic residues" evidence="8">
    <location>
        <begin position="44"/>
        <end position="57"/>
    </location>
</feature>
<feature type="region of interest" description="Disordered" evidence="8">
    <location>
        <begin position="19"/>
        <end position="74"/>
    </location>
</feature>
<keyword evidence="10" id="KW-0969">Cilium</keyword>
<evidence type="ECO:0000259" key="9">
    <source>
        <dbReference type="Pfam" id="PF02108"/>
    </source>
</evidence>
<comment type="caution">
    <text evidence="10">The sequence shown here is derived from an EMBL/GenBank/DDBJ whole genome shotgun (WGS) entry which is preliminary data.</text>
</comment>
<evidence type="ECO:0000256" key="7">
    <source>
        <dbReference type="ARBA" id="ARBA00023225"/>
    </source>
</evidence>
<dbReference type="Proteomes" id="UP000268033">
    <property type="component" value="Unassembled WGS sequence"/>
</dbReference>
<accession>A0A3N1PB60</accession>
<keyword evidence="5" id="KW-1005">Bacterial flagellum biogenesis</keyword>
<dbReference type="GO" id="GO:0015031">
    <property type="term" value="P:protein transport"/>
    <property type="evidence" value="ECO:0007669"/>
    <property type="project" value="UniProtKB-KW"/>
</dbReference>
<feature type="domain" description="Flagellar assembly protein FliH/Type III secretion system HrpE" evidence="9">
    <location>
        <begin position="85"/>
        <end position="206"/>
    </location>
</feature>
<dbReference type="PANTHER" id="PTHR34982">
    <property type="entry name" value="YOP PROTEINS TRANSLOCATION PROTEIN L"/>
    <property type="match status" value="1"/>
</dbReference>
<evidence type="ECO:0000256" key="6">
    <source>
        <dbReference type="ARBA" id="ARBA00022927"/>
    </source>
</evidence>
<keyword evidence="11" id="KW-1185">Reference proteome</keyword>
<gene>
    <name evidence="10" type="ORF">EDC28_105176</name>
</gene>
<evidence type="ECO:0000313" key="10">
    <source>
        <dbReference type="EMBL" id="ROQ25865.1"/>
    </source>
</evidence>
<reference evidence="10 11" key="1">
    <citation type="submission" date="2018-11" db="EMBL/GenBank/DDBJ databases">
        <title>Genomic Encyclopedia of Type Strains, Phase IV (KMG-IV): sequencing the most valuable type-strain genomes for metagenomic binning, comparative biology and taxonomic classification.</title>
        <authorList>
            <person name="Goeker M."/>
        </authorList>
    </citation>
    <scope>NUCLEOTIDE SEQUENCE [LARGE SCALE GENOMIC DNA]</scope>
    <source>
        <strain evidence="10 11">DSM 21945</strain>
    </source>
</reference>
<sequence length="219" mass="24268">MEKLRGNYRRHRFISLSSLNAKESGQTDPFQQGYDDGFVQGQEKGLHQGLDDGRRQGQEQGFSEGFKDGNAKGEASGRATFEAALSPLMAVQQQLEAARQQQLADNTDSLCALVEQVARRVIHAELSLNPRQILTLVEEAVGRLDSTKGPIKVYLSSDDHQRLAKVGVNRCGDYPLLADSALAIGDCRLESDQQQLVIHSEDRLQNCMEQVRGELESEQ</sequence>
<dbReference type="InterPro" id="IPR051472">
    <property type="entry name" value="T3SS_Stator/FliH"/>
</dbReference>
<evidence type="ECO:0000256" key="1">
    <source>
        <dbReference type="ARBA" id="ARBA00003041"/>
    </source>
</evidence>
<comment type="function">
    <text evidence="1">Needed for flagellar regrowth and assembly.</text>
</comment>
<protein>
    <recommendedName>
        <fullName evidence="3">Flagellar assembly protein FliH</fullName>
    </recommendedName>
</protein>